<proteinExistence type="inferred from homology"/>
<dbReference type="Proteomes" id="UP000008207">
    <property type="component" value="Chromosome"/>
</dbReference>
<dbReference type="Gene3D" id="3.90.1150.10">
    <property type="entry name" value="Aspartate Aminotransferase, domain 1"/>
    <property type="match status" value="1"/>
</dbReference>
<evidence type="ECO:0000259" key="6">
    <source>
        <dbReference type="Pfam" id="PF00266"/>
    </source>
</evidence>
<sequence>MSHQPGRHFLQIPGPTNVPLPILAATAKPTIDHRSVEFGRLGREVLAGIKTIFKTTNPVLIYAASGTGGWEAALVNTLRPGDRVLMYETGQFASLWARMATKLSLKPEFIRGDWRSGVDAAAIEAHLAEDRAHTLKAVCIVHNETATGTLSDVKAVRAALDRTGHPALLMVDTISSLGSTDYRHDEWGVDVTVGGSQKGLMLPPGLAFNAVSDKALAAAREATLPRAYWDWEDMLAANRTGYFPTTPATNLLYGLKVAIDTLHAEGLDAVFARHARAAEATRRAVRHWGFETQCANEAQASPMVTAVRMPDGHSADAFRAAVLERFNMALGGGLGPLADRVFRIGHIGDFNDLTIAGALAGVEMGFKLFGIPYRAGGAAVAQAVLSGEPPAFREAAE</sequence>
<dbReference type="KEGG" id="mno:Mnod_4911"/>
<evidence type="ECO:0000256" key="3">
    <source>
        <dbReference type="ARBA" id="ARBA00022898"/>
    </source>
</evidence>
<evidence type="ECO:0000256" key="5">
    <source>
        <dbReference type="PIRSR" id="PIRSR000524-50"/>
    </source>
</evidence>
<dbReference type="eggNOG" id="COG0075">
    <property type="taxonomic scope" value="Bacteria"/>
</dbReference>
<dbReference type="OrthoDB" id="389074at2"/>
<feature type="modified residue" description="N6-(pyridoxal phosphate)lysine" evidence="5">
    <location>
        <position position="198"/>
    </location>
</feature>
<evidence type="ECO:0000313" key="7">
    <source>
        <dbReference type="EMBL" id="ACL59768.1"/>
    </source>
</evidence>
<dbReference type="RefSeq" id="WP_015931397.1">
    <property type="nucleotide sequence ID" value="NC_011894.1"/>
</dbReference>
<dbReference type="EC" id="2.6.1.45" evidence="7"/>
<feature type="binding site" evidence="4">
    <location>
        <position position="343"/>
    </location>
    <ligand>
        <name>substrate</name>
    </ligand>
</feature>
<dbReference type="EMBL" id="CP001349">
    <property type="protein sequence ID" value="ACL59768.1"/>
    <property type="molecule type" value="Genomic_DNA"/>
</dbReference>
<keyword evidence="8" id="KW-1185">Reference proteome</keyword>
<dbReference type="GO" id="GO:0004760">
    <property type="term" value="F:L-serine-pyruvate transaminase activity"/>
    <property type="evidence" value="ECO:0007669"/>
    <property type="project" value="TreeGrafter"/>
</dbReference>
<reference evidence="7 8" key="1">
    <citation type="submission" date="2009-01" db="EMBL/GenBank/DDBJ databases">
        <title>Complete sequence of chromosome of Methylobacterium nodulans ORS 2060.</title>
        <authorList>
            <consortium name="US DOE Joint Genome Institute"/>
            <person name="Lucas S."/>
            <person name="Copeland A."/>
            <person name="Lapidus A."/>
            <person name="Glavina del Rio T."/>
            <person name="Dalin E."/>
            <person name="Tice H."/>
            <person name="Bruce D."/>
            <person name="Goodwin L."/>
            <person name="Pitluck S."/>
            <person name="Sims D."/>
            <person name="Brettin T."/>
            <person name="Detter J.C."/>
            <person name="Han C."/>
            <person name="Larimer F."/>
            <person name="Land M."/>
            <person name="Hauser L."/>
            <person name="Kyrpides N."/>
            <person name="Ivanova N."/>
            <person name="Marx C.J."/>
            <person name="Richardson P."/>
        </authorList>
    </citation>
    <scope>NUCLEOTIDE SEQUENCE [LARGE SCALE GENOMIC DNA]</scope>
    <source>
        <strain evidence="8">LMG 21967 / CNCM I-2342 / ORS 2060</strain>
    </source>
</reference>
<dbReference type="InterPro" id="IPR000192">
    <property type="entry name" value="Aminotrans_V_dom"/>
</dbReference>
<comment type="similarity">
    <text evidence="2">Belongs to the class-V pyridoxal-phosphate-dependent aminotransferase family.</text>
</comment>
<dbReference type="AlphaFoldDB" id="B8IH76"/>
<dbReference type="InterPro" id="IPR015422">
    <property type="entry name" value="PyrdxlP-dep_Trfase_small"/>
</dbReference>
<dbReference type="GO" id="GO:0050281">
    <property type="term" value="F:L-serine-glyoxylate transaminase activity"/>
    <property type="evidence" value="ECO:0007669"/>
    <property type="project" value="UniProtKB-EC"/>
</dbReference>
<keyword evidence="7" id="KW-0808">Transferase</keyword>
<dbReference type="InterPro" id="IPR015424">
    <property type="entry name" value="PyrdxlP-dep_Trfase"/>
</dbReference>
<keyword evidence="3 5" id="KW-0663">Pyridoxal phosphate</keyword>
<dbReference type="InterPro" id="IPR024169">
    <property type="entry name" value="SP_NH2Trfase/AEP_transaminase"/>
</dbReference>
<evidence type="ECO:0000313" key="8">
    <source>
        <dbReference type="Proteomes" id="UP000008207"/>
    </source>
</evidence>
<evidence type="ECO:0000256" key="1">
    <source>
        <dbReference type="ARBA" id="ARBA00001933"/>
    </source>
</evidence>
<protein>
    <submittedName>
        <fullName evidence="7">Aminotransferase class V</fullName>
        <ecNumber evidence="7">2.6.1.45</ecNumber>
    </submittedName>
</protein>
<keyword evidence="7" id="KW-0032">Aminotransferase</keyword>
<dbReference type="PANTHER" id="PTHR21152:SF40">
    <property type="entry name" value="ALANINE--GLYOXYLATE AMINOTRANSFERASE"/>
    <property type="match status" value="1"/>
</dbReference>
<comment type="cofactor">
    <cofactor evidence="1 5">
        <name>pyridoxal 5'-phosphate</name>
        <dbReference type="ChEBI" id="CHEBI:597326"/>
    </cofactor>
</comment>
<dbReference type="STRING" id="460265.Mnod_4911"/>
<dbReference type="GO" id="GO:0008453">
    <property type="term" value="F:alanine-glyoxylate transaminase activity"/>
    <property type="evidence" value="ECO:0007669"/>
    <property type="project" value="TreeGrafter"/>
</dbReference>
<evidence type="ECO:0000256" key="4">
    <source>
        <dbReference type="PIRSR" id="PIRSR000524-1"/>
    </source>
</evidence>
<dbReference type="PANTHER" id="PTHR21152">
    <property type="entry name" value="AMINOTRANSFERASE CLASS V"/>
    <property type="match status" value="1"/>
</dbReference>
<evidence type="ECO:0000256" key="2">
    <source>
        <dbReference type="ARBA" id="ARBA00009236"/>
    </source>
</evidence>
<dbReference type="FunFam" id="3.40.640.10:FF:000054">
    <property type="entry name" value="Serine--glyoxylate aminotransferase"/>
    <property type="match status" value="1"/>
</dbReference>
<dbReference type="InterPro" id="IPR015421">
    <property type="entry name" value="PyrdxlP-dep_Trfase_major"/>
</dbReference>
<dbReference type="Gene3D" id="3.40.640.10">
    <property type="entry name" value="Type I PLP-dependent aspartate aminotransferase-like (Major domain)"/>
    <property type="match status" value="1"/>
</dbReference>
<dbReference type="Pfam" id="PF00266">
    <property type="entry name" value="Aminotran_5"/>
    <property type="match status" value="1"/>
</dbReference>
<dbReference type="HOGENOM" id="CLU_027686_1_0_5"/>
<dbReference type="GO" id="GO:0019265">
    <property type="term" value="P:glycine biosynthetic process, by transamination of glyoxylate"/>
    <property type="evidence" value="ECO:0007669"/>
    <property type="project" value="TreeGrafter"/>
</dbReference>
<name>B8IH76_METNO</name>
<dbReference type="PIRSF" id="PIRSF000524">
    <property type="entry name" value="SPT"/>
    <property type="match status" value="1"/>
</dbReference>
<dbReference type="SUPFAM" id="SSF53383">
    <property type="entry name" value="PLP-dependent transferases"/>
    <property type="match status" value="1"/>
</dbReference>
<gene>
    <name evidence="7" type="ordered locus">Mnod_4911</name>
</gene>
<organism evidence="7 8">
    <name type="scientific">Methylobacterium nodulans (strain LMG 21967 / CNCM I-2342 / ORS 2060)</name>
    <dbReference type="NCBI Taxonomy" id="460265"/>
    <lineage>
        <taxon>Bacteria</taxon>
        <taxon>Pseudomonadati</taxon>
        <taxon>Pseudomonadota</taxon>
        <taxon>Alphaproteobacteria</taxon>
        <taxon>Hyphomicrobiales</taxon>
        <taxon>Methylobacteriaceae</taxon>
        <taxon>Methylobacterium</taxon>
    </lineage>
</organism>
<feature type="domain" description="Aminotransferase class V" evidence="6">
    <location>
        <begin position="30"/>
        <end position="317"/>
    </location>
</feature>
<accession>B8IH76</accession>